<dbReference type="GO" id="GO:0005506">
    <property type="term" value="F:iron ion binding"/>
    <property type="evidence" value="ECO:0007669"/>
    <property type="project" value="InterPro"/>
</dbReference>
<dbReference type="PROSITE" id="PS00086">
    <property type="entry name" value="CYTOCHROME_P450"/>
    <property type="match status" value="1"/>
</dbReference>
<dbReference type="GO" id="GO:0006629">
    <property type="term" value="P:lipid metabolic process"/>
    <property type="evidence" value="ECO:0007669"/>
    <property type="project" value="UniProtKB-ARBA"/>
</dbReference>
<dbReference type="PRINTS" id="PR00385">
    <property type="entry name" value="P450"/>
</dbReference>
<evidence type="ECO:0000256" key="2">
    <source>
        <dbReference type="ARBA" id="ARBA00004167"/>
    </source>
</evidence>
<feature type="binding site" description="axial binding residue" evidence="12">
    <location>
        <position position="475"/>
    </location>
    <ligand>
        <name>heme</name>
        <dbReference type="ChEBI" id="CHEBI:30413"/>
    </ligand>
    <ligandPart>
        <name>Fe</name>
        <dbReference type="ChEBI" id="CHEBI:18248"/>
    </ligandPart>
</feature>
<comment type="caution">
    <text evidence="14">The sequence shown here is derived from an EMBL/GenBank/DDBJ whole genome shotgun (WGS) entry which is preliminary data.</text>
</comment>
<dbReference type="Gene3D" id="1.10.630.10">
    <property type="entry name" value="Cytochrome P450"/>
    <property type="match status" value="2"/>
</dbReference>
<dbReference type="PANTHER" id="PTHR24296">
    <property type="entry name" value="CYTOCHROME P450"/>
    <property type="match status" value="1"/>
</dbReference>
<comment type="similarity">
    <text evidence="3">Belongs to the cytochrome P450 family.</text>
</comment>
<dbReference type="InterPro" id="IPR017972">
    <property type="entry name" value="Cyt_P450_CS"/>
</dbReference>
<keyword evidence="10" id="KW-0503">Monooxygenase</keyword>
<dbReference type="PRINTS" id="PR00463">
    <property type="entry name" value="EP450I"/>
</dbReference>
<dbReference type="Proteomes" id="UP001370490">
    <property type="component" value="Unassembled WGS sequence"/>
</dbReference>
<protein>
    <submittedName>
        <fullName evidence="14">Cytochrome P450</fullName>
    </submittedName>
</protein>
<organism evidence="14 15">
    <name type="scientific">Dillenia turbinata</name>
    <dbReference type="NCBI Taxonomy" id="194707"/>
    <lineage>
        <taxon>Eukaryota</taxon>
        <taxon>Viridiplantae</taxon>
        <taxon>Streptophyta</taxon>
        <taxon>Embryophyta</taxon>
        <taxon>Tracheophyta</taxon>
        <taxon>Spermatophyta</taxon>
        <taxon>Magnoliopsida</taxon>
        <taxon>eudicotyledons</taxon>
        <taxon>Gunneridae</taxon>
        <taxon>Pentapetalae</taxon>
        <taxon>Dilleniales</taxon>
        <taxon>Dilleniaceae</taxon>
        <taxon>Dillenia</taxon>
    </lineage>
</organism>
<dbReference type="InterPro" id="IPR036396">
    <property type="entry name" value="Cyt_P450_sf"/>
</dbReference>
<keyword evidence="11 13" id="KW-0472">Membrane</keyword>
<dbReference type="GO" id="GO:0004497">
    <property type="term" value="F:monooxygenase activity"/>
    <property type="evidence" value="ECO:0007669"/>
    <property type="project" value="UniProtKB-KW"/>
</dbReference>
<evidence type="ECO:0000256" key="1">
    <source>
        <dbReference type="ARBA" id="ARBA00001971"/>
    </source>
</evidence>
<evidence type="ECO:0000256" key="9">
    <source>
        <dbReference type="ARBA" id="ARBA00023004"/>
    </source>
</evidence>
<evidence type="ECO:0000256" key="11">
    <source>
        <dbReference type="ARBA" id="ARBA00023136"/>
    </source>
</evidence>
<dbReference type="InterPro" id="IPR002401">
    <property type="entry name" value="Cyt_P450_E_grp-I"/>
</dbReference>
<dbReference type="AlphaFoldDB" id="A0AAN8Z6G4"/>
<gene>
    <name evidence="14" type="ORF">RJ641_012815</name>
</gene>
<dbReference type="GO" id="GO:0016705">
    <property type="term" value="F:oxidoreductase activity, acting on paired donors, with incorporation or reduction of molecular oxygen"/>
    <property type="evidence" value="ECO:0007669"/>
    <property type="project" value="InterPro"/>
</dbReference>
<keyword evidence="15" id="KW-1185">Reference proteome</keyword>
<dbReference type="FunFam" id="1.10.630.10:FF:000044">
    <property type="entry name" value="Cytochrome P450"/>
    <property type="match status" value="1"/>
</dbReference>
<dbReference type="InterPro" id="IPR001128">
    <property type="entry name" value="Cyt_P450"/>
</dbReference>
<dbReference type="SUPFAM" id="SSF48264">
    <property type="entry name" value="Cytochrome P450"/>
    <property type="match status" value="2"/>
</dbReference>
<keyword evidence="4 12" id="KW-0349">Heme</keyword>
<keyword evidence="8" id="KW-0560">Oxidoreductase</keyword>
<reference evidence="14 15" key="1">
    <citation type="submission" date="2023-12" db="EMBL/GenBank/DDBJ databases">
        <title>A high-quality genome assembly for Dillenia turbinata (Dilleniales).</title>
        <authorList>
            <person name="Chanderbali A."/>
        </authorList>
    </citation>
    <scope>NUCLEOTIDE SEQUENCE [LARGE SCALE GENOMIC DNA]</scope>
    <source>
        <strain evidence="14">LSX21</strain>
        <tissue evidence="14">Leaf</tissue>
    </source>
</reference>
<dbReference type="Pfam" id="PF00067">
    <property type="entry name" value="p450"/>
    <property type="match status" value="2"/>
</dbReference>
<evidence type="ECO:0000256" key="10">
    <source>
        <dbReference type="ARBA" id="ARBA00023033"/>
    </source>
</evidence>
<evidence type="ECO:0000256" key="3">
    <source>
        <dbReference type="ARBA" id="ARBA00010617"/>
    </source>
</evidence>
<keyword evidence="9 12" id="KW-0408">Iron</keyword>
<evidence type="ECO:0000313" key="14">
    <source>
        <dbReference type="EMBL" id="KAK6922308.1"/>
    </source>
</evidence>
<proteinExistence type="inferred from homology"/>
<evidence type="ECO:0000256" key="13">
    <source>
        <dbReference type="SAM" id="Phobius"/>
    </source>
</evidence>
<evidence type="ECO:0000256" key="4">
    <source>
        <dbReference type="ARBA" id="ARBA00022617"/>
    </source>
</evidence>
<evidence type="ECO:0000256" key="12">
    <source>
        <dbReference type="PIRSR" id="PIRSR602401-1"/>
    </source>
</evidence>
<feature type="transmembrane region" description="Helical" evidence="13">
    <location>
        <begin position="20"/>
        <end position="41"/>
    </location>
</feature>
<accession>A0AAN8Z6G4</accession>
<dbReference type="EMBL" id="JBAMMX010000019">
    <property type="protein sequence ID" value="KAK6922308.1"/>
    <property type="molecule type" value="Genomic_DNA"/>
</dbReference>
<dbReference type="GO" id="GO:0016020">
    <property type="term" value="C:membrane"/>
    <property type="evidence" value="ECO:0007669"/>
    <property type="project" value="UniProtKB-SubCell"/>
</dbReference>
<feature type="non-terminal residue" evidence="14">
    <location>
        <position position="702"/>
    </location>
</feature>
<sequence length="702" mass="80734">MEKTPSEITMKLVMSATRWMALHLHFSDVAISLLGLFIFSCTLQRLTNKGPMLWPVLGIIPTLFFHLDDLYSWATEAFIKCRGSFHYRGMWFGGAYGILTVDPTNIEYMLKTRFRNFPKGKYYRERFNDLLGDGIFNADDESWKEQRRVATSEMHSSRFVEHSSRTIEDLVCQKLLKLIEKLVMSGDAIDLQEVLLRFTFDNICMAAFGVDPGCLSLELPEIPFAKAFEEATEFTLFRFMVPPCVWKPMKFLNLGPEKRLKEAVEIVHDFAQKTVANRRLELAKLGSLNNRSDLLSRLIEINSEQGKKYHFNDKFLRDFCISFILAGRDTSSVALAWFFWLISRNPQVESRIVSELHDILKERKSGKQNLSDVVFTAEELKKMVYLHAALSEALRLYPSVPIDFKEVIEDDVLPDGLVVKKGARVLYCMFSMARMESIWGKDCKEFKPERWIKDGQFLSENQFKYAVFNAGPRLCVGKKFAYTQMKMVAASILLRYSIEVVEGWNVVPKITTTLYMKNGLMVTFKPRLASRSALSGGFEHIFGVDPGCLGIDLLSVPFPKACTDATEFTLNRFLVPPFVWKIMKFFNIGSEKQLRKALQIVQDFAGKTVVDRQVESSKIDFSYLQAVLSESTRQYPPVPVDLKEVVEDDMFPYGTMVKKKSRVLFSVFTMARMEGIWGKGCQEFKPERRIREGQFVSQNQFQ</sequence>
<evidence type="ECO:0000313" key="15">
    <source>
        <dbReference type="Proteomes" id="UP001370490"/>
    </source>
</evidence>
<dbReference type="CDD" id="cd11064">
    <property type="entry name" value="CYP86A"/>
    <property type="match status" value="1"/>
</dbReference>
<comment type="subcellular location">
    <subcellularLocation>
        <location evidence="2">Membrane</location>
        <topology evidence="2">Single-pass membrane protein</topology>
    </subcellularLocation>
</comment>
<keyword evidence="5 13" id="KW-0812">Transmembrane</keyword>
<keyword evidence="7 13" id="KW-1133">Transmembrane helix</keyword>
<keyword evidence="6 12" id="KW-0479">Metal-binding</keyword>
<dbReference type="GO" id="GO:0020037">
    <property type="term" value="F:heme binding"/>
    <property type="evidence" value="ECO:0007669"/>
    <property type="project" value="InterPro"/>
</dbReference>
<evidence type="ECO:0000256" key="5">
    <source>
        <dbReference type="ARBA" id="ARBA00022692"/>
    </source>
</evidence>
<comment type="cofactor">
    <cofactor evidence="1 12">
        <name>heme</name>
        <dbReference type="ChEBI" id="CHEBI:30413"/>
    </cofactor>
</comment>
<evidence type="ECO:0000256" key="7">
    <source>
        <dbReference type="ARBA" id="ARBA00022989"/>
    </source>
</evidence>
<evidence type="ECO:0000256" key="6">
    <source>
        <dbReference type="ARBA" id="ARBA00022723"/>
    </source>
</evidence>
<evidence type="ECO:0000256" key="8">
    <source>
        <dbReference type="ARBA" id="ARBA00023002"/>
    </source>
</evidence>
<name>A0AAN8Z6G4_9MAGN</name>